<evidence type="ECO:0000313" key="2">
    <source>
        <dbReference type="Proteomes" id="UP000634043"/>
    </source>
</evidence>
<sequence>MVDTKINFLLLVVLYNKSLQTSETLGSLLTLRDQLKGSKLLLWDNSPASSLTKHELEVLQSSFTEVEYVCTPENLALSAIYNQVLQRQEMAKYEGLVLLDHDSLLADNFFTEARSSMAQHPDINLFLPIVESNNEIVSPADLYLFKGVRWKQKQTGLTKAKHRAAINSGMVIRASYLQNEYKGYDERLKFYGTDTYFMNCYATQNTYFYVLNTSILHQLNYFEKEELDVKLRRFREIRRSTAILNEQSIWTKALTEVYLLAFSALQAVRFKSTRFLYDHKR</sequence>
<keyword evidence="2" id="KW-1185">Reference proteome</keyword>
<dbReference type="SUPFAM" id="SSF53448">
    <property type="entry name" value="Nucleotide-diphospho-sugar transferases"/>
    <property type="match status" value="1"/>
</dbReference>
<dbReference type="InterPro" id="IPR029044">
    <property type="entry name" value="Nucleotide-diphossugar_trans"/>
</dbReference>
<comment type="caution">
    <text evidence="1">The sequence shown here is derived from an EMBL/GenBank/DDBJ whole genome shotgun (WGS) entry which is preliminary data.</text>
</comment>
<name>A0ABQ1WDS9_9BACT</name>
<accession>A0ABQ1WDS9</accession>
<reference evidence="2" key="1">
    <citation type="journal article" date="2019" name="Int. J. Syst. Evol. Microbiol.">
        <title>The Global Catalogue of Microorganisms (GCM) 10K type strain sequencing project: providing services to taxonomists for standard genome sequencing and annotation.</title>
        <authorList>
            <consortium name="The Broad Institute Genomics Platform"/>
            <consortium name="The Broad Institute Genome Sequencing Center for Infectious Disease"/>
            <person name="Wu L."/>
            <person name="Ma J."/>
        </authorList>
    </citation>
    <scope>NUCLEOTIDE SEQUENCE [LARGE SCALE GENOMIC DNA]</scope>
    <source>
        <strain evidence="2">CGMCC 1.12749</strain>
    </source>
</reference>
<dbReference type="Gene3D" id="3.90.550.10">
    <property type="entry name" value="Spore Coat Polysaccharide Biosynthesis Protein SpsA, Chain A"/>
    <property type="match status" value="1"/>
</dbReference>
<gene>
    <name evidence="1" type="ORF">GCM10011323_33220</name>
</gene>
<evidence type="ECO:0008006" key="3">
    <source>
        <dbReference type="Google" id="ProtNLM"/>
    </source>
</evidence>
<protein>
    <recommendedName>
        <fullName evidence="3">Glycosyltransferase</fullName>
    </recommendedName>
</protein>
<proteinExistence type="predicted"/>
<organism evidence="1 2">
    <name type="scientific">Pontibacter amylolyticus</name>
    <dbReference type="NCBI Taxonomy" id="1424080"/>
    <lineage>
        <taxon>Bacteria</taxon>
        <taxon>Pseudomonadati</taxon>
        <taxon>Bacteroidota</taxon>
        <taxon>Cytophagia</taxon>
        <taxon>Cytophagales</taxon>
        <taxon>Hymenobacteraceae</taxon>
        <taxon>Pontibacter</taxon>
    </lineage>
</organism>
<dbReference type="RefSeq" id="WP_188502666.1">
    <property type="nucleotide sequence ID" value="NZ_BMFP01000007.1"/>
</dbReference>
<evidence type="ECO:0000313" key="1">
    <source>
        <dbReference type="EMBL" id="GGG27029.1"/>
    </source>
</evidence>
<dbReference type="Proteomes" id="UP000634043">
    <property type="component" value="Unassembled WGS sequence"/>
</dbReference>
<dbReference type="EMBL" id="BMFP01000007">
    <property type="protein sequence ID" value="GGG27029.1"/>
    <property type="molecule type" value="Genomic_DNA"/>
</dbReference>